<dbReference type="EMBL" id="AFUB01000046">
    <property type="protein sequence ID" value="EGU64960.1"/>
    <property type="molecule type" value="Genomic_DNA"/>
</dbReference>
<dbReference type="AlphaFoldDB" id="F9LY48"/>
<sequence length="199" mass="23685">MNYSKIDEYGKIYTQRLARIFYSSNITLAKEILFKIEPISIDKYNYFLEIEKLFIKFLENPKQEQFLIILQKVSILKKDYLNDYKKYILGLVAGAIILDDQTTLKNLIKEVYDSGKRPYRARQKLFFANIFNYLELVPNNQYLEIENKLRLIDSSPLPNHYKNINLHNLKLSCSPAHVEFYLGGELKDNTFYFDPRSIW</sequence>
<reference evidence="1 2" key="1">
    <citation type="submission" date="2011-05" db="EMBL/GenBank/DDBJ databases">
        <authorList>
            <person name="Durkin A.S."/>
            <person name="Radune D."/>
            <person name="Hostetler J."/>
            <person name="Torralba M."/>
            <person name="Gillis M."/>
            <person name="Methe B."/>
            <person name="Sutton G."/>
            <person name="Nelson K.E."/>
        </authorList>
    </citation>
    <scope>NUCLEOTIDE SEQUENCE [LARGE SCALE GENOMIC DNA]</scope>
    <source>
        <strain evidence="1 2">SK95</strain>
    </source>
</reference>
<gene>
    <name evidence="1" type="ORF">HMPREF9965_2015</name>
</gene>
<evidence type="ECO:0000313" key="1">
    <source>
        <dbReference type="EMBL" id="EGU64960.1"/>
    </source>
</evidence>
<name>F9LY48_STROR</name>
<protein>
    <submittedName>
        <fullName evidence="1">Uncharacterized protein</fullName>
    </submittedName>
</protein>
<proteinExistence type="predicted"/>
<dbReference type="Proteomes" id="UP000003858">
    <property type="component" value="Unassembled WGS sequence"/>
</dbReference>
<comment type="caution">
    <text evidence="1">The sequence shown here is derived from an EMBL/GenBank/DDBJ whole genome shotgun (WGS) entry which is preliminary data.</text>
</comment>
<dbReference type="RefSeq" id="WP_004243861.1">
    <property type="nucleotide sequence ID" value="NZ_AFUB01000046.1"/>
</dbReference>
<dbReference type="PATRIC" id="fig|1000588.3.peg.1310"/>
<organism evidence="1 2">
    <name type="scientific">Streptococcus mitis bv. 2 str. SK95</name>
    <dbReference type="NCBI Taxonomy" id="1000588"/>
    <lineage>
        <taxon>Bacteria</taxon>
        <taxon>Bacillati</taxon>
        <taxon>Bacillota</taxon>
        <taxon>Bacilli</taxon>
        <taxon>Lactobacillales</taxon>
        <taxon>Streptococcaceae</taxon>
        <taxon>Streptococcus</taxon>
    </lineage>
</organism>
<evidence type="ECO:0000313" key="2">
    <source>
        <dbReference type="Proteomes" id="UP000003858"/>
    </source>
</evidence>
<accession>F9LY48</accession>